<feature type="domain" description="Helicase ATP-binding" evidence="9">
    <location>
        <begin position="171"/>
        <end position="318"/>
    </location>
</feature>
<dbReference type="GO" id="GO:0016787">
    <property type="term" value="F:hydrolase activity"/>
    <property type="evidence" value="ECO:0007669"/>
    <property type="project" value="UniProtKB-KW"/>
</dbReference>
<dbReference type="Pfam" id="PF16203">
    <property type="entry name" value="ERCC3_RAD25_C"/>
    <property type="match status" value="1"/>
</dbReference>
<comment type="catalytic activity">
    <reaction evidence="8">
        <text>ATP + H2O = ADP + phosphate + H(+)</text>
        <dbReference type="Rhea" id="RHEA:13065"/>
        <dbReference type="ChEBI" id="CHEBI:15377"/>
        <dbReference type="ChEBI" id="CHEBI:15378"/>
        <dbReference type="ChEBI" id="CHEBI:30616"/>
        <dbReference type="ChEBI" id="CHEBI:43474"/>
        <dbReference type="ChEBI" id="CHEBI:456216"/>
        <dbReference type="EC" id="5.6.2.4"/>
    </reaction>
</comment>
<dbReference type="SUPFAM" id="SSF52540">
    <property type="entry name" value="P-loop containing nucleoside triphosphate hydrolases"/>
    <property type="match status" value="2"/>
</dbReference>
<evidence type="ECO:0000256" key="5">
    <source>
        <dbReference type="ARBA" id="ARBA00023235"/>
    </source>
</evidence>
<keyword evidence="4" id="KW-0067">ATP-binding</keyword>
<dbReference type="EC" id="5.6.2.4" evidence="7"/>
<gene>
    <name evidence="10" type="ORF">QPL79_06600</name>
</gene>
<accession>A0ABD4Z750</accession>
<evidence type="ECO:0000259" key="9">
    <source>
        <dbReference type="PROSITE" id="PS51192"/>
    </source>
</evidence>
<evidence type="ECO:0000313" key="11">
    <source>
        <dbReference type="Proteomes" id="UP001529235"/>
    </source>
</evidence>
<dbReference type="InterPro" id="IPR050615">
    <property type="entry name" value="ATP-dep_DNA_Helicase"/>
</dbReference>
<dbReference type="GO" id="GO:0043138">
    <property type="term" value="F:3'-5' DNA helicase activity"/>
    <property type="evidence" value="ECO:0007669"/>
    <property type="project" value="UniProtKB-EC"/>
</dbReference>
<dbReference type="Gene3D" id="6.10.140.1180">
    <property type="match status" value="1"/>
</dbReference>
<dbReference type="GO" id="GO:0005524">
    <property type="term" value="F:ATP binding"/>
    <property type="evidence" value="ECO:0007669"/>
    <property type="project" value="UniProtKB-KW"/>
</dbReference>
<name>A0ABD4Z750_9CREN</name>
<keyword evidence="3 10" id="KW-0347">Helicase</keyword>
<evidence type="ECO:0000256" key="1">
    <source>
        <dbReference type="ARBA" id="ARBA00022741"/>
    </source>
</evidence>
<keyword evidence="2 10" id="KW-0378">Hydrolase</keyword>
<evidence type="ECO:0000256" key="3">
    <source>
        <dbReference type="ARBA" id="ARBA00022806"/>
    </source>
</evidence>
<dbReference type="InterPro" id="IPR006935">
    <property type="entry name" value="Helicase/UvrB_N"/>
</dbReference>
<protein>
    <recommendedName>
        <fullName evidence="7">DNA 3'-5' helicase</fullName>
        <ecNumber evidence="7">5.6.2.4</ecNumber>
    </recommendedName>
</protein>
<evidence type="ECO:0000256" key="4">
    <source>
        <dbReference type="ARBA" id="ARBA00022840"/>
    </source>
</evidence>
<reference evidence="10 11" key="1">
    <citation type="submission" date="2023-05" db="EMBL/GenBank/DDBJ databases">
        <title>A new hyperthermophilic archaea 'Ignisphaera cupida' sp. nov. and description of the family 'Ignisphaeraceae' fam. nov.</title>
        <authorList>
            <person name="Podosokorskaya O.A."/>
            <person name="Elcheninov A.G."/>
            <person name="Klukina A."/>
            <person name="Merkel A.Y."/>
        </authorList>
    </citation>
    <scope>NUCLEOTIDE SEQUENCE [LARGE SCALE GENOMIC DNA]</scope>
    <source>
        <strain evidence="10 11">4213-co</strain>
    </source>
</reference>
<dbReference type="EMBL" id="JASNVW010000003">
    <property type="protein sequence ID" value="MDK6029030.1"/>
    <property type="molecule type" value="Genomic_DNA"/>
</dbReference>
<evidence type="ECO:0000256" key="6">
    <source>
        <dbReference type="ARBA" id="ARBA00034617"/>
    </source>
</evidence>
<dbReference type="PROSITE" id="PS51192">
    <property type="entry name" value="HELICASE_ATP_BIND_1"/>
    <property type="match status" value="1"/>
</dbReference>
<dbReference type="RefSeq" id="WP_285274011.1">
    <property type="nucleotide sequence ID" value="NZ_JASNVW010000003.1"/>
</dbReference>
<evidence type="ECO:0000256" key="8">
    <source>
        <dbReference type="ARBA" id="ARBA00048988"/>
    </source>
</evidence>
<organism evidence="10 11">
    <name type="scientific">Ignisphaera cupida</name>
    <dbReference type="NCBI Taxonomy" id="3050454"/>
    <lineage>
        <taxon>Archaea</taxon>
        <taxon>Thermoproteota</taxon>
        <taxon>Thermoprotei</taxon>
        <taxon>Desulfurococcales</taxon>
        <taxon>Desulfurococcaceae</taxon>
        <taxon>Ignisphaera</taxon>
    </lineage>
</organism>
<dbReference type="Gene3D" id="3.40.50.300">
    <property type="entry name" value="P-loop containing nucleotide triphosphate hydrolases"/>
    <property type="match status" value="2"/>
</dbReference>
<keyword evidence="1" id="KW-0547">Nucleotide-binding</keyword>
<evidence type="ECO:0000313" key="10">
    <source>
        <dbReference type="EMBL" id="MDK6029030.1"/>
    </source>
</evidence>
<dbReference type="InterPro" id="IPR027417">
    <property type="entry name" value="P-loop_NTPase"/>
</dbReference>
<dbReference type="Proteomes" id="UP001529235">
    <property type="component" value="Unassembled WGS sequence"/>
</dbReference>
<keyword evidence="5" id="KW-0413">Isomerase</keyword>
<dbReference type="PANTHER" id="PTHR11274:SF0">
    <property type="entry name" value="GENERAL TRANSCRIPTION AND DNA REPAIR FACTOR IIH HELICASE SUBUNIT XPB"/>
    <property type="match status" value="1"/>
</dbReference>
<keyword evidence="11" id="KW-1185">Reference proteome</keyword>
<dbReference type="InterPro" id="IPR014001">
    <property type="entry name" value="Helicase_ATP-bd"/>
</dbReference>
<dbReference type="InterPro" id="IPR032438">
    <property type="entry name" value="ERCC3_RAD25_C"/>
</dbReference>
<dbReference type="Pfam" id="PF04851">
    <property type="entry name" value="ResIII"/>
    <property type="match status" value="1"/>
</dbReference>
<dbReference type="PANTHER" id="PTHR11274">
    <property type="entry name" value="RAD25/XP-B DNA REPAIR HELICASE"/>
    <property type="match status" value="1"/>
</dbReference>
<evidence type="ECO:0000256" key="2">
    <source>
        <dbReference type="ARBA" id="ARBA00022801"/>
    </source>
</evidence>
<evidence type="ECO:0000256" key="7">
    <source>
        <dbReference type="ARBA" id="ARBA00034808"/>
    </source>
</evidence>
<proteinExistence type="predicted"/>
<comment type="caution">
    <text evidence="10">The sequence shown here is derived from an EMBL/GenBank/DDBJ whole genome shotgun (WGS) entry which is preliminary data.</text>
</comment>
<sequence length="549" mass="64059">MSNMMLFSVDEKQNNALFLEIDKIGDIVSYDNYLRIWVYRLNPAKVSFYGIKNAIDFLTNKLNVSIQPNILKLLNDVSSEPFDLFIDLKDGFLHLYPANNKILDSLINEGIVDYDIYFKNFIAKVKDLHTILDYFTVRGLKVKLGFKLDYKASFKSNLQVNLREYHEEAYREWRKAGYRGVVVMPDGASRMVVALKAIDDLKVKTLILAPTLESLNKWFKYLVNHLGISQNFIEIFDPRKRKVRDITLMTYDDASSSLWKIPTFFGLVIADECHYAVSDLYRIALNSISAPYRLGLTSTPYRDDGLHKYYSKVLGPIVYHLTLHELRSMEYLNKPKGFRIPVGLSREEFEEYRRLMRIYLSYCNKAFPGINNAKERFRKVLELCPMNQEAREALRARLKANRIAWNAERKIKVVENLLKKFENEKILIFSRNIDIIKRISRSFLVPKILQDTPEDEKRVYLNMFKREDVRVLATSILFSKGVEYPEPSIAIIVSRIFSCSKCIQRIMELLKPKNRQSLIIEIVTDINKIENDVKDKKINDLKKGALNGF</sequence>
<dbReference type="AlphaFoldDB" id="A0ABD4Z750"/>
<comment type="catalytic activity">
    <reaction evidence="6">
        <text>Couples ATP hydrolysis with the unwinding of duplex DNA by translocating in the 3'-5' direction.</text>
        <dbReference type="EC" id="5.6.2.4"/>
    </reaction>
</comment>